<comment type="similarity">
    <text evidence="1">Belongs to the LysR transcriptional regulatory family.</text>
</comment>
<dbReference type="OrthoDB" id="9786526at2"/>
<dbReference type="InterPro" id="IPR000847">
    <property type="entry name" value="LysR_HTH_N"/>
</dbReference>
<dbReference type="Gene3D" id="3.40.190.10">
    <property type="entry name" value="Periplasmic binding protein-like II"/>
    <property type="match status" value="2"/>
</dbReference>
<proteinExistence type="inferred from homology"/>
<dbReference type="PROSITE" id="PS50931">
    <property type="entry name" value="HTH_LYSR"/>
    <property type="match status" value="1"/>
</dbReference>
<feature type="domain" description="HTH lysR-type" evidence="5">
    <location>
        <begin position="1"/>
        <end position="59"/>
    </location>
</feature>
<name>A0A2S0N7T1_9HYPH</name>
<keyword evidence="7" id="KW-1185">Reference proteome</keyword>
<dbReference type="FunFam" id="1.10.10.10:FF:000001">
    <property type="entry name" value="LysR family transcriptional regulator"/>
    <property type="match status" value="1"/>
</dbReference>
<dbReference type="GO" id="GO:0003700">
    <property type="term" value="F:DNA-binding transcription factor activity"/>
    <property type="evidence" value="ECO:0007669"/>
    <property type="project" value="InterPro"/>
</dbReference>
<dbReference type="RefSeq" id="WP_106747506.1">
    <property type="nucleotide sequence ID" value="NZ_CP027668.1"/>
</dbReference>
<dbReference type="Proteomes" id="UP000237889">
    <property type="component" value="Chromosome"/>
</dbReference>
<evidence type="ECO:0000259" key="5">
    <source>
        <dbReference type="PROSITE" id="PS50931"/>
    </source>
</evidence>
<reference evidence="6 7" key="1">
    <citation type="submission" date="2018-03" db="EMBL/GenBank/DDBJ databases">
        <title>Genome sequencing of Phreatobacter sp.</title>
        <authorList>
            <person name="Kim S.-J."/>
            <person name="Heo J."/>
            <person name="Kwon S.-W."/>
        </authorList>
    </citation>
    <scope>NUCLEOTIDE SEQUENCE [LARGE SCALE GENOMIC DNA]</scope>
    <source>
        <strain evidence="6 7">S-12</strain>
    </source>
</reference>
<evidence type="ECO:0000256" key="4">
    <source>
        <dbReference type="ARBA" id="ARBA00023163"/>
    </source>
</evidence>
<accession>A0A2S0N7T1</accession>
<dbReference type="GO" id="GO:0043565">
    <property type="term" value="F:sequence-specific DNA binding"/>
    <property type="evidence" value="ECO:0007669"/>
    <property type="project" value="TreeGrafter"/>
</dbReference>
<protein>
    <submittedName>
        <fullName evidence="6">LysR family transcriptional regulator</fullName>
    </submittedName>
</protein>
<keyword evidence="4" id="KW-0804">Transcription</keyword>
<evidence type="ECO:0000256" key="3">
    <source>
        <dbReference type="ARBA" id="ARBA00023125"/>
    </source>
</evidence>
<sequence length="320" mass="35158">MDQLSAMRAFARVVECGSFTRAADMLDMPKPTVTKLVQQLEAHLRVRLLNRTTRRVTVTTDGAAYYERALRILGDIDELDGSVAVSQGSPRGRLRVDVSALLANLVIIPELPGFCERYPDIQIDLGLGDRPVDLLAENVDCVVRAGTIADQSLVARRIGELHVITCAAPSYLARYGVPQHPTDLERDHVVVGYRMNASGRAWPMEFDDGRETLEIRAPSVITLNDGTGYVAAVRAGLGIGQVPTFAVQDDVASGRLVPILTHLSSEAVPLHIVYPPNRHLSNKVRVFVDWLADLFARCTLMQRRTTVSDFRSPPQAPGQD</sequence>
<dbReference type="InterPro" id="IPR036388">
    <property type="entry name" value="WH-like_DNA-bd_sf"/>
</dbReference>
<dbReference type="InterPro" id="IPR005119">
    <property type="entry name" value="LysR_subst-bd"/>
</dbReference>
<dbReference type="GO" id="GO:0006351">
    <property type="term" value="P:DNA-templated transcription"/>
    <property type="evidence" value="ECO:0007669"/>
    <property type="project" value="TreeGrafter"/>
</dbReference>
<dbReference type="EMBL" id="CP027668">
    <property type="protein sequence ID" value="AVO44176.1"/>
    <property type="molecule type" value="Genomic_DNA"/>
</dbReference>
<dbReference type="PANTHER" id="PTHR30537:SF17">
    <property type="entry name" value="LYSR-FAMILY REGULATORY PROTEIN"/>
    <property type="match status" value="1"/>
</dbReference>
<gene>
    <name evidence="6" type="ORF">C6569_03345</name>
</gene>
<dbReference type="SUPFAM" id="SSF53850">
    <property type="entry name" value="Periplasmic binding protein-like II"/>
    <property type="match status" value="1"/>
</dbReference>
<keyword evidence="2" id="KW-0805">Transcription regulation</keyword>
<keyword evidence="3" id="KW-0238">DNA-binding</keyword>
<dbReference type="InterPro" id="IPR058163">
    <property type="entry name" value="LysR-type_TF_proteobact-type"/>
</dbReference>
<organism evidence="6 7">
    <name type="scientific">Phreatobacter cathodiphilus</name>
    <dbReference type="NCBI Taxonomy" id="1868589"/>
    <lineage>
        <taxon>Bacteria</taxon>
        <taxon>Pseudomonadati</taxon>
        <taxon>Pseudomonadota</taxon>
        <taxon>Alphaproteobacteria</taxon>
        <taxon>Hyphomicrobiales</taxon>
        <taxon>Phreatobacteraceae</taxon>
        <taxon>Phreatobacter</taxon>
    </lineage>
</organism>
<dbReference type="CDD" id="cd08472">
    <property type="entry name" value="PBP2_CrgA_like_3"/>
    <property type="match status" value="1"/>
</dbReference>
<dbReference type="AlphaFoldDB" id="A0A2S0N7T1"/>
<dbReference type="SUPFAM" id="SSF46785">
    <property type="entry name" value="Winged helix' DNA-binding domain"/>
    <property type="match status" value="1"/>
</dbReference>
<dbReference type="KEGG" id="phr:C6569_03345"/>
<dbReference type="Pfam" id="PF00126">
    <property type="entry name" value="HTH_1"/>
    <property type="match status" value="1"/>
</dbReference>
<evidence type="ECO:0000313" key="7">
    <source>
        <dbReference type="Proteomes" id="UP000237889"/>
    </source>
</evidence>
<dbReference type="Gene3D" id="1.10.10.10">
    <property type="entry name" value="Winged helix-like DNA-binding domain superfamily/Winged helix DNA-binding domain"/>
    <property type="match status" value="1"/>
</dbReference>
<evidence type="ECO:0000313" key="6">
    <source>
        <dbReference type="EMBL" id="AVO44176.1"/>
    </source>
</evidence>
<dbReference type="Pfam" id="PF03466">
    <property type="entry name" value="LysR_substrate"/>
    <property type="match status" value="1"/>
</dbReference>
<dbReference type="PANTHER" id="PTHR30537">
    <property type="entry name" value="HTH-TYPE TRANSCRIPTIONAL REGULATOR"/>
    <property type="match status" value="1"/>
</dbReference>
<evidence type="ECO:0000256" key="1">
    <source>
        <dbReference type="ARBA" id="ARBA00009437"/>
    </source>
</evidence>
<evidence type="ECO:0000256" key="2">
    <source>
        <dbReference type="ARBA" id="ARBA00023015"/>
    </source>
</evidence>
<dbReference type="InterPro" id="IPR036390">
    <property type="entry name" value="WH_DNA-bd_sf"/>
</dbReference>